<organism evidence="1 2">
    <name type="scientific">Breznakia pachnodae</name>
    <dbReference type="NCBI Taxonomy" id="265178"/>
    <lineage>
        <taxon>Bacteria</taxon>
        <taxon>Bacillati</taxon>
        <taxon>Bacillota</taxon>
        <taxon>Erysipelotrichia</taxon>
        <taxon>Erysipelotrichales</taxon>
        <taxon>Erysipelotrichaceae</taxon>
        <taxon>Breznakia</taxon>
    </lineage>
</organism>
<gene>
    <name evidence="1" type="ORF">J2S15_002150</name>
</gene>
<dbReference type="SUPFAM" id="SSF56784">
    <property type="entry name" value="HAD-like"/>
    <property type="match status" value="1"/>
</dbReference>
<dbReference type="Gene3D" id="3.40.50.1000">
    <property type="entry name" value="HAD superfamily/HAD-like"/>
    <property type="match status" value="1"/>
</dbReference>
<dbReference type="InterPro" id="IPR006379">
    <property type="entry name" value="HAD-SF_hydro_IIB"/>
</dbReference>
<sequence length="281" mass="31155">MSKKVVFLDVDGTLCLDDATTVPQSAMDACVEARKNGHKLYLCTGRSKPEIFSHILEIGFDGIIGAGGGFCEHEGKMVFHKQVTENQLQHAVSFFHNHNISYYLESNGGLYGALDCVPILKRLMYGDLSEEEMDKAYKAKPHPFISTLKDGNAVKYPEEVNKICFLGNDKIPFEEIKDEFKDEFEVIHCTVPIFGDNSGELAVAGVNKANAIEALLNYLNIGREHTLAIGDGLNDLEMFTYCNTGIAMGNAEQQLKDVADDITARHDEDGIYKAFQKYGLI</sequence>
<name>A0ABU0E3Y0_9FIRM</name>
<dbReference type="SFLD" id="SFLDG01140">
    <property type="entry name" value="C2.B:_Phosphomannomutase_and_P"/>
    <property type="match status" value="1"/>
</dbReference>
<dbReference type="InterPro" id="IPR000150">
    <property type="entry name" value="Cof"/>
</dbReference>
<keyword evidence="2" id="KW-1185">Reference proteome</keyword>
<protein>
    <submittedName>
        <fullName evidence="1">Cof subfamily protein (Haloacid dehalogenase superfamily)</fullName>
    </submittedName>
</protein>
<dbReference type="Proteomes" id="UP001230220">
    <property type="component" value="Unassembled WGS sequence"/>
</dbReference>
<dbReference type="EMBL" id="JAUSUR010000003">
    <property type="protein sequence ID" value="MDQ0361403.1"/>
    <property type="molecule type" value="Genomic_DNA"/>
</dbReference>
<comment type="caution">
    <text evidence="1">The sequence shown here is derived from an EMBL/GenBank/DDBJ whole genome shotgun (WGS) entry which is preliminary data.</text>
</comment>
<dbReference type="NCBIfam" id="TIGR01484">
    <property type="entry name" value="HAD-SF-IIB"/>
    <property type="match status" value="1"/>
</dbReference>
<accession>A0ABU0E3Y0</accession>
<dbReference type="InterPro" id="IPR023214">
    <property type="entry name" value="HAD_sf"/>
</dbReference>
<dbReference type="RefSeq" id="WP_307408095.1">
    <property type="nucleotide sequence ID" value="NZ_JAUSUR010000003.1"/>
</dbReference>
<evidence type="ECO:0000313" key="2">
    <source>
        <dbReference type="Proteomes" id="UP001230220"/>
    </source>
</evidence>
<dbReference type="PANTHER" id="PTHR10000">
    <property type="entry name" value="PHOSPHOSERINE PHOSPHATASE"/>
    <property type="match status" value="1"/>
</dbReference>
<dbReference type="SFLD" id="SFLDS00003">
    <property type="entry name" value="Haloacid_Dehalogenase"/>
    <property type="match status" value="1"/>
</dbReference>
<dbReference type="PANTHER" id="PTHR10000:SF25">
    <property type="entry name" value="PHOSPHATASE YKRA-RELATED"/>
    <property type="match status" value="1"/>
</dbReference>
<dbReference type="InterPro" id="IPR036412">
    <property type="entry name" value="HAD-like_sf"/>
</dbReference>
<proteinExistence type="predicted"/>
<evidence type="ECO:0000313" key="1">
    <source>
        <dbReference type="EMBL" id="MDQ0361403.1"/>
    </source>
</evidence>
<reference evidence="1 2" key="1">
    <citation type="submission" date="2023-07" db="EMBL/GenBank/DDBJ databases">
        <title>Genomic Encyclopedia of Type Strains, Phase IV (KMG-IV): sequencing the most valuable type-strain genomes for metagenomic binning, comparative biology and taxonomic classification.</title>
        <authorList>
            <person name="Goeker M."/>
        </authorList>
    </citation>
    <scope>NUCLEOTIDE SEQUENCE [LARGE SCALE GENOMIC DNA]</scope>
    <source>
        <strain evidence="1 2">DSM 16784</strain>
    </source>
</reference>
<dbReference type="NCBIfam" id="TIGR00099">
    <property type="entry name" value="Cof-subfamily"/>
    <property type="match status" value="1"/>
</dbReference>
<dbReference type="Pfam" id="PF08282">
    <property type="entry name" value="Hydrolase_3"/>
    <property type="match status" value="1"/>
</dbReference>
<dbReference type="Gene3D" id="3.30.1240.10">
    <property type="match status" value="1"/>
</dbReference>